<dbReference type="EC" id="1.1.1.25" evidence="2 8"/>
<evidence type="ECO:0000256" key="2">
    <source>
        <dbReference type="ARBA" id="ARBA00012962"/>
    </source>
</evidence>
<dbReference type="Pfam" id="PF08501">
    <property type="entry name" value="Shikimate_dh_N"/>
    <property type="match status" value="1"/>
</dbReference>
<feature type="domain" description="Quinate/shikimate 5-dehydrogenase/glutamyl-tRNA reductase" evidence="9">
    <location>
        <begin position="128"/>
        <end position="212"/>
    </location>
</feature>
<comment type="catalytic activity">
    <reaction evidence="7 8">
        <text>shikimate + NADP(+) = 3-dehydroshikimate + NADPH + H(+)</text>
        <dbReference type="Rhea" id="RHEA:17737"/>
        <dbReference type="ChEBI" id="CHEBI:15378"/>
        <dbReference type="ChEBI" id="CHEBI:16630"/>
        <dbReference type="ChEBI" id="CHEBI:36208"/>
        <dbReference type="ChEBI" id="CHEBI:57783"/>
        <dbReference type="ChEBI" id="CHEBI:58349"/>
        <dbReference type="EC" id="1.1.1.25"/>
    </reaction>
</comment>
<evidence type="ECO:0000313" key="12">
    <source>
        <dbReference type="EMBL" id="THT96457.1"/>
    </source>
</evidence>
<dbReference type="Pfam" id="PF18317">
    <property type="entry name" value="SDH_C"/>
    <property type="match status" value="1"/>
</dbReference>
<keyword evidence="6 8" id="KW-0057">Aromatic amino acid biosynthesis</keyword>
<evidence type="ECO:0000256" key="7">
    <source>
        <dbReference type="ARBA" id="ARBA00049442"/>
    </source>
</evidence>
<evidence type="ECO:0000256" key="8">
    <source>
        <dbReference type="HAMAP-Rule" id="MF_00222"/>
    </source>
</evidence>
<dbReference type="InterPro" id="IPR046346">
    <property type="entry name" value="Aminoacid_DH-like_N_sf"/>
</dbReference>
<name>A0A4S8EP65_9BURK</name>
<dbReference type="NCBIfam" id="TIGR00507">
    <property type="entry name" value="aroE"/>
    <property type="match status" value="1"/>
</dbReference>
<organism evidence="12 13">
    <name type="scientific">Lampropedia puyangensis</name>
    <dbReference type="NCBI Taxonomy" id="1330072"/>
    <lineage>
        <taxon>Bacteria</taxon>
        <taxon>Pseudomonadati</taxon>
        <taxon>Pseudomonadota</taxon>
        <taxon>Betaproteobacteria</taxon>
        <taxon>Burkholderiales</taxon>
        <taxon>Comamonadaceae</taxon>
        <taxon>Lampropedia</taxon>
    </lineage>
</organism>
<protein>
    <recommendedName>
        <fullName evidence="2 8">Shikimate dehydrogenase (NADP(+))</fullName>
        <shortName evidence="8">SDH</shortName>
        <ecNumber evidence="2 8">1.1.1.25</ecNumber>
    </recommendedName>
</protein>
<comment type="pathway">
    <text evidence="1 8">Metabolic intermediate biosynthesis; chorismate biosynthesis; chorismate from D-erythrose 4-phosphate and phosphoenolpyruvate: step 4/7.</text>
</comment>
<comment type="subunit">
    <text evidence="8">Homodimer.</text>
</comment>
<dbReference type="Proteomes" id="UP000308917">
    <property type="component" value="Unassembled WGS sequence"/>
</dbReference>
<keyword evidence="3 8" id="KW-0028">Amino-acid biosynthesis</keyword>
<keyword evidence="5 8" id="KW-0560">Oxidoreductase</keyword>
<evidence type="ECO:0000259" key="9">
    <source>
        <dbReference type="Pfam" id="PF01488"/>
    </source>
</evidence>
<evidence type="ECO:0000256" key="1">
    <source>
        <dbReference type="ARBA" id="ARBA00004871"/>
    </source>
</evidence>
<evidence type="ECO:0000259" key="10">
    <source>
        <dbReference type="Pfam" id="PF08501"/>
    </source>
</evidence>
<evidence type="ECO:0000313" key="13">
    <source>
        <dbReference type="Proteomes" id="UP000308917"/>
    </source>
</evidence>
<dbReference type="SUPFAM" id="SSF51735">
    <property type="entry name" value="NAD(P)-binding Rossmann-fold domains"/>
    <property type="match status" value="1"/>
</dbReference>
<dbReference type="UniPathway" id="UPA00053">
    <property type="reaction ID" value="UER00087"/>
</dbReference>
<dbReference type="PANTHER" id="PTHR21089:SF1">
    <property type="entry name" value="BIFUNCTIONAL 3-DEHYDROQUINATE DEHYDRATASE_SHIKIMATE DEHYDROGENASE, CHLOROPLASTIC"/>
    <property type="match status" value="1"/>
</dbReference>
<evidence type="ECO:0000256" key="6">
    <source>
        <dbReference type="ARBA" id="ARBA00023141"/>
    </source>
</evidence>
<proteinExistence type="inferred from homology"/>
<feature type="binding site" evidence="8">
    <location>
        <position position="72"/>
    </location>
    <ligand>
        <name>shikimate</name>
        <dbReference type="ChEBI" id="CHEBI:36208"/>
    </ligand>
</feature>
<comment type="similarity">
    <text evidence="8">Belongs to the shikimate dehydrogenase family.</text>
</comment>
<dbReference type="Pfam" id="PF01488">
    <property type="entry name" value="Shikimate_DH"/>
    <property type="match status" value="1"/>
</dbReference>
<feature type="domain" description="SDH C-terminal" evidence="11">
    <location>
        <begin position="261"/>
        <end position="291"/>
    </location>
</feature>
<feature type="domain" description="Shikimate dehydrogenase substrate binding N-terminal" evidence="10">
    <location>
        <begin position="17"/>
        <end position="99"/>
    </location>
</feature>
<feature type="binding site" evidence="8">
    <location>
        <position position="236"/>
    </location>
    <ligand>
        <name>NADP(+)</name>
        <dbReference type="ChEBI" id="CHEBI:58349"/>
    </ligand>
</feature>
<evidence type="ECO:0000256" key="5">
    <source>
        <dbReference type="ARBA" id="ARBA00023002"/>
    </source>
</evidence>
<feature type="binding site" evidence="8">
    <location>
        <position position="113"/>
    </location>
    <ligand>
        <name>shikimate</name>
        <dbReference type="ChEBI" id="CHEBI:36208"/>
    </ligand>
</feature>
<dbReference type="Gene3D" id="3.40.50.720">
    <property type="entry name" value="NAD(P)-binding Rossmann-like Domain"/>
    <property type="match status" value="1"/>
</dbReference>
<dbReference type="SUPFAM" id="SSF53223">
    <property type="entry name" value="Aminoacid dehydrogenase-like, N-terminal domain"/>
    <property type="match status" value="1"/>
</dbReference>
<dbReference type="EMBL" id="STFG01000029">
    <property type="protein sequence ID" value="THT96457.1"/>
    <property type="molecule type" value="Genomic_DNA"/>
</dbReference>
<comment type="function">
    <text evidence="8">Involved in the biosynthesis of the chorismate, which leads to the biosynthesis of aromatic amino acids. Catalyzes the reversible NADPH linked reduction of 3-dehydroshikimate (DHSA) to yield shikimate (SA).</text>
</comment>
<dbReference type="InterPro" id="IPR022893">
    <property type="entry name" value="Shikimate_DH_fam"/>
</dbReference>
<dbReference type="InterPro" id="IPR006151">
    <property type="entry name" value="Shikm_DH/Glu-tRNA_Rdtase"/>
</dbReference>
<dbReference type="GO" id="GO:0009423">
    <property type="term" value="P:chorismate biosynthetic process"/>
    <property type="evidence" value="ECO:0007669"/>
    <property type="project" value="UniProtKB-UniRule"/>
</dbReference>
<dbReference type="InterPro" id="IPR036291">
    <property type="entry name" value="NAD(P)-bd_dom_sf"/>
</dbReference>
<evidence type="ECO:0000256" key="3">
    <source>
        <dbReference type="ARBA" id="ARBA00022605"/>
    </source>
</evidence>
<feature type="active site" description="Proton acceptor" evidence="8">
    <location>
        <position position="76"/>
    </location>
</feature>
<dbReference type="InterPro" id="IPR041121">
    <property type="entry name" value="SDH_C"/>
</dbReference>
<dbReference type="GO" id="GO:0019632">
    <property type="term" value="P:shikimate metabolic process"/>
    <property type="evidence" value="ECO:0007669"/>
    <property type="project" value="InterPro"/>
</dbReference>
<dbReference type="GO" id="GO:0009073">
    <property type="term" value="P:aromatic amino acid family biosynthetic process"/>
    <property type="evidence" value="ECO:0007669"/>
    <property type="project" value="UniProtKB-KW"/>
</dbReference>
<evidence type="ECO:0000256" key="4">
    <source>
        <dbReference type="ARBA" id="ARBA00022857"/>
    </source>
</evidence>
<gene>
    <name evidence="8 12" type="primary">aroE</name>
    <name evidence="12" type="ORF">E9531_16015</name>
</gene>
<dbReference type="RefSeq" id="WP_136574782.1">
    <property type="nucleotide sequence ID" value="NZ_STFG01000029.1"/>
</dbReference>
<feature type="binding site" evidence="8">
    <location>
        <position position="261"/>
    </location>
    <ligand>
        <name>NADP(+)</name>
        <dbReference type="ChEBI" id="CHEBI:58349"/>
    </ligand>
</feature>
<dbReference type="NCBIfam" id="NF001310">
    <property type="entry name" value="PRK00258.1-2"/>
    <property type="match status" value="1"/>
</dbReference>
<feature type="binding site" evidence="8">
    <location>
        <begin position="138"/>
        <end position="142"/>
    </location>
    <ligand>
        <name>NADP(+)</name>
        <dbReference type="ChEBI" id="CHEBI:58349"/>
    </ligand>
</feature>
<feature type="binding site" evidence="8">
    <location>
        <position position="97"/>
    </location>
    <ligand>
        <name>shikimate</name>
        <dbReference type="ChEBI" id="CHEBI:36208"/>
    </ligand>
</feature>
<dbReference type="GO" id="GO:0050661">
    <property type="term" value="F:NADP binding"/>
    <property type="evidence" value="ECO:0007669"/>
    <property type="project" value="InterPro"/>
</dbReference>
<comment type="caution">
    <text evidence="8">Lacks conserved residue(s) required for the propagation of feature annotation.</text>
</comment>
<accession>A0A4S8EP65</accession>
<dbReference type="Gene3D" id="3.40.50.10860">
    <property type="entry name" value="Leucine Dehydrogenase, chain A, domain 1"/>
    <property type="match status" value="1"/>
</dbReference>
<dbReference type="GO" id="GO:0004764">
    <property type="term" value="F:shikimate 3-dehydrogenase (NADP+) activity"/>
    <property type="evidence" value="ECO:0007669"/>
    <property type="project" value="UniProtKB-UniRule"/>
</dbReference>
<dbReference type="AlphaFoldDB" id="A0A4S8EP65"/>
<dbReference type="PANTHER" id="PTHR21089">
    <property type="entry name" value="SHIKIMATE DEHYDROGENASE"/>
    <property type="match status" value="1"/>
</dbReference>
<comment type="caution">
    <text evidence="12">The sequence shown here is derived from an EMBL/GenBank/DDBJ whole genome shotgun (WGS) entry which is preliminary data.</text>
</comment>
<dbReference type="GO" id="GO:0005829">
    <property type="term" value="C:cytosol"/>
    <property type="evidence" value="ECO:0007669"/>
    <property type="project" value="TreeGrafter"/>
</dbReference>
<reference evidence="12 13" key="1">
    <citation type="journal article" date="2015" name="Antonie Van Leeuwenhoek">
        <title>Lampropedia puyangensis sp. nov., isolated from symptomatic bark of Populus ? euramericana canker and emended description of Lampropedia hyalina (Ehrenberg 1832) Lee et al. 2004.</title>
        <authorList>
            <person name="Li Y."/>
            <person name="Wang T."/>
            <person name="Piao C.G."/>
            <person name="Wang L.F."/>
            <person name="Tian G.Z."/>
            <person name="Zhu T.H."/>
            <person name="Guo M.W."/>
        </authorList>
    </citation>
    <scope>NUCLEOTIDE SEQUENCE [LARGE SCALE GENOMIC DNA]</scope>
    <source>
        <strain evidence="12 13">2-bin</strain>
    </source>
</reference>
<dbReference type="FunFam" id="3.40.50.10860:FF:000006">
    <property type="entry name" value="Shikimate dehydrogenase (NADP(+))"/>
    <property type="match status" value="1"/>
</dbReference>
<dbReference type="InterPro" id="IPR013708">
    <property type="entry name" value="Shikimate_DH-bd_N"/>
</dbReference>
<evidence type="ECO:0000259" key="11">
    <source>
        <dbReference type="Pfam" id="PF18317"/>
    </source>
</evidence>
<dbReference type="OrthoDB" id="9776868at2"/>
<feature type="binding site" evidence="8">
    <location>
        <begin position="25"/>
        <end position="27"/>
    </location>
    <ligand>
        <name>shikimate</name>
        <dbReference type="ChEBI" id="CHEBI:36208"/>
    </ligand>
</feature>
<feature type="binding site" evidence="8">
    <location>
        <position position="238"/>
    </location>
    <ligand>
        <name>shikimate</name>
        <dbReference type="ChEBI" id="CHEBI:36208"/>
    </ligand>
</feature>
<keyword evidence="13" id="KW-1185">Reference proteome</keyword>
<sequence>MSVQSDHSLASPDRYVVIGNPIAHSRSPAIHQQFATLTGQRLDYGLCLSPVDAFATTLQQLRAQGIQGANVTVPFKLEAAQLATWADPRVSLAQAANTLVFTPEGEFHAYNTDGLGLVRDITVNAQTPLANADVLLLGAGGAAAGALAPLIEQQPALIAVANRTAAKAQALIEQHTSIAQQYGVQLMALALDEIDTAALPSINVLINATASSLQGATLPITQPARILSKHALVYDMMYGPAAQPFLNWASSHCPHAHLRDGLGMLVEQAAEAFAIWRGIRPPSASVLQSLRHEVDYQRASHA</sequence>
<feature type="binding site" evidence="8">
    <location>
        <begin position="162"/>
        <end position="167"/>
    </location>
    <ligand>
        <name>NADP(+)</name>
        <dbReference type="ChEBI" id="CHEBI:58349"/>
    </ligand>
</feature>
<dbReference type="GO" id="GO:0008652">
    <property type="term" value="P:amino acid biosynthetic process"/>
    <property type="evidence" value="ECO:0007669"/>
    <property type="project" value="UniProtKB-KW"/>
</dbReference>
<dbReference type="HAMAP" id="MF_00222">
    <property type="entry name" value="Shikimate_DH_AroE"/>
    <property type="match status" value="1"/>
</dbReference>
<dbReference type="InterPro" id="IPR011342">
    <property type="entry name" value="Shikimate_DH"/>
</dbReference>
<feature type="binding site" evidence="8">
    <location>
        <position position="268"/>
    </location>
    <ligand>
        <name>shikimate</name>
        <dbReference type="ChEBI" id="CHEBI:36208"/>
    </ligand>
</feature>
<keyword evidence="4 8" id="KW-0521">NADP</keyword>